<evidence type="ECO:0008006" key="4">
    <source>
        <dbReference type="Google" id="ProtNLM"/>
    </source>
</evidence>
<accession>A0A6G7YJT6</accession>
<organism evidence="2 3">
    <name type="scientific">Nocardioides piscis</name>
    <dbReference type="NCBI Taxonomy" id="2714938"/>
    <lineage>
        <taxon>Bacteria</taxon>
        <taxon>Bacillati</taxon>
        <taxon>Actinomycetota</taxon>
        <taxon>Actinomycetes</taxon>
        <taxon>Propionibacteriales</taxon>
        <taxon>Nocardioidaceae</taxon>
        <taxon>Nocardioides</taxon>
    </lineage>
</organism>
<dbReference type="EMBL" id="CP049866">
    <property type="protein sequence ID" value="QIK76997.1"/>
    <property type="molecule type" value="Genomic_DNA"/>
</dbReference>
<keyword evidence="1" id="KW-0732">Signal</keyword>
<proteinExistence type="predicted"/>
<evidence type="ECO:0000313" key="3">
    <source>
        <dbReference type="Proteomes" id="UP000502035"/>
    </source>
</evidence>
<name>A0A6G7YJT6_9ACTN</name>
<feature type="chain" id="PRO_5026048079" description="LVIVD repeat-containing protein" evidence="1">
    <location>
        <begin position="26"/>
        <end position="512"/>
    </location>
</feature>
<evidence type="ECO:0000313" key="2">
    <source>
        <dbReference type="EMBL" id="QIK76997.1"/>
    </source>
</evidence>
<evidence type="ECO:0000256" key="1">
    <source>
        <dbReference type="SAM" id="SignalP"/>
    </source>
</evidence>
<dbReference type="AlphaFoldDB" id="A0A6G7YJT6"/>
<sequence length="512" mass="54158">MRTLPAIAAVLTLGASIALTAPAFAHGDRDRLEQKRTEYEGGLNAPGAMSPNVNLVDSNPGSVGISGCFMRTAPLFVMSGLDSVVVHDVSNPLDPQRVGTLPSLQFENEAMNCGERKVGKTTQRFALIGVDLYQASPSDIEHINDPARGDYELIIVDVTDPAAPRIRSRVPSTTSTHTVSCVVDTDCRYVYSAGDDSQVPGQGSFSIFDLTDLDKPVEVDSDPATAGIQPFRSDAVGWGGHKWNFDGAGRGVHTGAGGSYVFDVSDPVAPVEIANTGAAGDSSREGMTNGYNNFIHHNSFHPNAAAFRPDAAPSLANGNVLLVTEEDYEDPDCSTAGSFQTWHVKRMDGSEGSIVPLAKVELADLVTYPLPVGAFCSAHWFDYHQSGLVSVGFYGGGTQIIDVNDPLAPTSHGFAWFGASEVWDSYWVPVYNSRGVATGKKTNLAYSVDLVRGLDVLAVDVDGDQVGATPDPTLLPGGSGTELALVDAAPVGLLGLGAVLFAVRRRRLLPHD</sequence>
<dbReference type="Proteomes" id="UP000502035">
    <property type="component" value="Chromosome"/>
</dbReference>
<dbReference type="RefSeq" id="WP_166320681.1">
    <property type="nucleotide sequence ID" value="NZ_CP049866.1"/>
</dbReference>
<protein>
    <recommendedName>
        <fullName evidence="4">LVIVD repeat-containing protein</fullName>
    </recommendedName>
</protein>
<feature type="signal peptide" evidence="1">
    <location>
        <begin position="1"/>
        <end position="25"/>
    </location>
</feature>
<reference evidence="2 3" key="1">
    <citation type="submission" date="2020-03" db="EMBL/GenBank/DDBJ databases">
        <title>Nocardioides sp. nov., isolated from fish.</title>
        <authorList>
            <person name="Hyun D.-W."/>
            <person name="Bae J.-W."/>
        </authorList>
    </citation>
    <scope>NUCLEOTIDE SEQUENCE [LARGE SCALE GENOMIC DNA]</scope>
    <source>
        <strain evidence="2 3">HDW12A</strain>
    </source>
</reference>
<gene>
    <name evidence="2" type="ORF">G7071_17685</name>
</gene>
<keyword evidence="3" id="KW-1185">Reference proteome</keyword>
<dbReference type="KEGG" id="npi:G7071_17685"/>